<protein>
    <submittedName>
        <fullName evidence="1">Uncharacterized protein</fullName>
    </submittedName>
</protein>
<sequence>MVFVWDEHRNERVRRQLVRHPVAAGGILLRGNRARQKEALQLRRNCFCARLNGIGLCRNIAGGRQRMAAPEIKHFRDMVHYVCLLGQPQNQIIVLRAVKLRALPATCLLQQFAAKHRKMGDIIAAAQRVRGKVRLKVIFAQRFQIRPQHDFVTVQKIGAGLIDGPHHFVKRILLQGIVMVQQRKIITVCLCKAQIGII</sequence>
<dbReference type="EMBL" id="VSSQ01079370">
    <property type="protein sequence ID" value="MPN28910.1"/>
    <property type="molecule type" value="Genomic_DNA"/>
</dbReference>
<reference evidence="1" key="1">
    <citation type="submission" date="2019-08" db="EMBL/GenBank/DDBJ databases">
        <authorList>
            <person name="Kucharzyk K."/>
            <person name="Murdoch R.W."/>
            <person name="Higgins S."/>
            <person name="Loffler F."/>
        </authorList>
    </citation>
    <scope>NUCLEOTIDE SEQUENCE</scope>
</reference>
<dbReference type="AlphaFoldDB" id="A0A645GRM5"/>
<accession>A0A645GRM5</accession>
<name>A0A645GRM5_9ZZZZ</name>
<organism evidence="1">
    <name type="scientific">bioreactor metagenome</name>
    <dbReference type="NCBI Taxonomy" id="1076179"/>
    <lineage>
        <taxon>unclassified sequences</taxon>
        <taxon>metagenomes</taxon>
        <taxon>ecological metagenomes</taxon>
    </lineage>
</organism>
<evidence type="ECO:0000313" key="1">
    <source>
        <dbReference type="EMBL" id="MPN28910.1"/>
    </source>
</evidence>
<comment type="caution">
    <text evidence="1">The sequence shown here is derived from an EMBL/GenBank/DDBJ whole genome shotgun (WGS) entry which is preliminary data.</text>
</comment>
<proteinExistence type="predicted"/>
<gene>
    <name evidence="1" type="ORF">SDC9_176355</name>
</gene>